<feature type="compositionally biased region" description="Low complexity" evidence="2">
    <location>
        <begin position="2003"/>
        <end position="2024"/>
    </location>
</feature>
<evidence type="ECO:0000256" key="3">
    <source>
        <dbReference type="SAM" id="Phobius"/>
    </source>
</evidence>
<feature type="compositionally biased region" description="Basic and acidic residues" evidence="2">
    <location>
        <begin position="1885"/>
        <end position="1895"/>
    </location>
</feature>
<dbReference type="EMBL" id="CAUYUJ010003008">
    <property type="protein sequence ID" value="CAK0803454.1"/>
    <property type="molecule type" value="Genomic_DNA"/>
</dbReference>
<evidence type="ECO:0000256" key="1">
    <source>
        <dbReference type="SAM" id="Coils"/>
    </source>
</evidence>
<feature type="domain" description="PKD/REJ-like" evidence="4">
    <location>
        <begin position="680"/>
        <end position="1106"/>
    </location>
</feature>
<keyword evidence="1" id="KW-0175">Coiled coil</keyword>
<reference evidence="5" key="1">
    <citation type="submission" date="2023-10" db="EMBL/GenBank/DDBJ databases">
        <authorList>
            <person name="Chen Y."/>
            <person name="Shah S."/>
            <person name="Dougan E. K."/>
            <person name="Thang M."/>
            <person name="Chan C."/>
        </authorList>
    </citation>
    <scope>NUCLEOTIDE SEQUENCE [LARGE SCALE GENOMIC DNA]</scope>
</reference>
<keyword evidence="6" id="KW-1185">Reference proteome</keyword>
<feature type="non-terminal residue" evidence="5">
    <location>
        <position position="2067"/>
    </location>
</feature>
<feature type="transmembrane region" description="Helical" evidence="3">
    <location>
        <begin position="1808"/>
        <end position="1826"/>
    </location>
</feature>
<feature type="region of interest" description="Disordered" evidence="2">
    <location>
        <begin position="1271"/>
        <end position="1292"/>
    </location>
</feature>
<evidence type="ECO:0000256" key="2">
    <source>
        <dbReference type="SAM" id="MobiDB-lite"/>
    </source>
</evidence>
<feature type="compositionally biased region" description="Pro residues" evidence="2">
    <location>
        <begin position="1993"/>
        <end position="2002"/>
    </location>
</feature>
<sequence>MLQQSATGLIKNSKSRVYYVDMWSGEVLEQQHHDLSKLTRLEADQLHSEASKMGESALKVGCVARFKELDKKPTPPPRLEQQVLESGSLHREQLDKVERAQDKLERWKNETLQLEQDNQEMVTVLNQLDKKHFELVDKLQREAAHNKYKRNQKPRFVLEDLLSGKIDSIEIDVGGCCKFQNMVILSGRLLISRNYAHGKILWHQVELRLAPGTFLLPSSGTTMNEELKEEFQAAAAVSQRLRLERVRAKAAAAEAERAQRGAAAPAPTLPTCNNQTYDCSAPSPCSAHLATGTSAAEGAPARWAALVRCFGRGYAVYMSRPSYDNLDAHALHEAPELALMEHCRSEGKLPESQTAGRSRSLTLPGTVADFVVLNMVCNEKFGEVTVVGHRLSVQQIVNIAQVWYSDVEGARRIDLTYDSVQPDILVTDEFFESIHVHPVPTARWRIFLDSDTIYTVPDVEKGEYSAAGSGGIQLSLPDPLLDPVINFNGALEVDECTDAHFDVSDTTYMGPDGYGTYEWELLGYTDTIEKLTGPDPYNETLFQFLNETFVNANADNTGILTIPTEYMMPAFSFNIQLTATSWWGVSTVLTFTLLKLNYQSPIVTILGTTEVTYNRTQSFSIIAVGQPSECQESTTGLTYTWTDLTGQLDFAAEGIFNNVRTLAIPAYTLHPVGTEGDDPNMYNFSVTVGLSAEFFSTATASAYVTVYVRRSPVFVVLAKEDHVMTLGNILVIDARSSLDDDYPTALGETFPGTFAYACLQADLTPCFGTDPDGLIGDTDSLPQCVTDFTETLSSGGSLFSYPVFDSMDLPYCRWARGVLMIDTYNLTAQDYDFTVYITSYDGRTADKSFTVTLTQLDVPSLIVAVIDPTDVSRFPVTEMIRLEGIVEDGLDPTVPVEFYWTLYEYTNNPEYDVDQAEEAAKNPSVIYNVDEFVFLDKSAEYNLDNTSNFVWNSLEPDMKILQNSLLPSRTYKFRLTLSINDGAVEGYSDVTFETAGEAPRNGILTVSPAVASLDQARVFSATGWQAEDLPLTYHFGYYAFFDGNMVSVKLTSDPLPVSSTTFDSMVLGEPSTNYTLTVSVEVCTTFLACTTADLVVQSMLPDDVAAYTTTLLDSAATADPETAVTNLMTAVSINTVQPAPAPGEALDAEQEALLTAVSDQLIEVMSTSPVTESTQIAQATVISEIIEAGLVTNSAVDALESMVNNAAEAEPPLFDINNPDLMQLAFGAINGILPQAPDTAAELPTGQSVTDFEAGIAAATNNVIQNQQMYSRSAMSTTSERQQTNHPTDSQNKGLINSCPTAYCDKLYLACVPAGTRLVYFTCCDTVNELTSCWSPPCWVSGNKCPIYSWGGSTERRLSSGWRRKVVPAEWGRKLSREFKFTSIPDHDPDSRSSNWSWRWGWPSERRLTDTNPYNYSSVSLALWQLEEAETFILPYAQAAQLARDRAEAQELDEWAQLEATWALQEQQVPGSTGSEREAAEQAEQLRIAEKYIADRQNSQTITRAAVLRDLICKTAIVQMGLNEAPISFSTSGFTLYFGKTTDMSSLEVPDIRFWFPSKYTIPPAFASEDNSFSFIYVEYDNNMYYWSDTTPPTDGSTRMISLMVMQANTVELQIENESEPIRIFIDEDLTSSGVCLFWDRFYPNTAGGAWSPVGLLNNGDGCWTTHLSDIAFFIDGRVPSAKKLASATGYYMDNLRIEAVSDVGTNFMQMALVGMVLLVGTISTLWGYIMDELHREKQRTGKLPRATIRLRGDGVNEARTTDDPIAYQHATNRQLFLAVTLWQVLKRDHAIFGPLFFHQTFTRPQRLMCIGVMVTGVMAVNALIYGEPDDLISADAYMAGGVLSALVVFPLYCIVCFMFANRPTRLRKRLIKKHTPTEASDAMSKSRTELEHKSMMRPPPNYSTLPALPQKQGIDAADKSLLMLRPPSLNTLPGMGTLQLPPAARLPVAGLPALPGAIAGPGPGALPSLPGLGPLPPLPAVNASAPALTGLPPLPRYPAPPSTAAATAQQPALPLPQPQAGAAPVPPLPQLGPPPSGSSANLRPGMLQGQRCSNASTRSLAPARGW</sequence>
<feature type="region of interest" description="Disordered" evidence="2">
    <location>
        <begin position="1875"/>
        <end position="1908"/>
    </location>
</feature>
<dbReference type="InterPro" id="IPR002859">
    <property type="entry name" value="PKD/REJ-like"/>
</dbReference>
<evidence type="ECO:0000313" key="6">
    <source>
        <dbReference type="Proteomes" id="UP001189429"/>
    </source>
</evidence>
<name>A0ABN9QJ61_9DINO</name>
<feature type="transmembrane region" description="Helical" evidence="3">
    <location>
        <begin position="1838"/>
        <end position="1861"/>
    </location>
</feature>
<protein>
    <recommendedName>
        <fullName evidence="4">PKD/REJ-like domain-containing protein</fullName>
    </recommendedName>
</protein>
<organism evidence="5 6">
    <name type="scientific">Prorocentrum cordatum</name>
    <dbReference type="NCBI Taxonomy" id="2364126"/>
    <lineage>
        <taxon>Eukaryota</taxon>
        <taxon>Sar</taxon>
        <taxon>Alveolata</taxon>
        <taxon>Dinophyceae</taxon>
        <taxon>Prorocentrales</taxon>
        <taxon>Prorocentraceae</taxon>
        <taxon>Prorocentrum</taxon>
    </lineage>
</organism>
<feature type="transmembrane region" description="Helical" evidence="3">
    <location>
        <begin position="1708"/>
        <end position="1730"/>
    </location>
</feature>
<feature type="coiled-coil region" evidence="1">
    <location>
        <begin position="90"/>
        <end position="117"/>
    </location>
</feature>
<keyword evidence="3" id="KW-0472">Membrane</keyword>
<dbReference type="Proteomes" id="UP001189429">
    <property type="component" value="Unassembled WGS sequence"/>
</dbReference>
<keyword evidence="3" id="KW-0812">Transmembrane</keyword>
<gene>
    <name evidence="5" type="ORF">PCOR1329_LOCUS10601</name>
</gene>
<feature type="compositionally biased region" description="Pro residues" evidence="2">
    <location>
        <begin position="2025"/>
        <end position="2037"/>
    </location>
</feature>
<feature type="region of interest" description="Disordered" evidence="2">
    <location>
        <begin position="1993"/>
        <end position="2067"/>
    </location>
</feature>
<proteinExistence type="predicted"/>
<evidence type="ECO:0000259" key="4">
    <source>
        <dbReference type="Pfam" id="PF02010"/>
    </source>
</evidence>
<feature type="coiled-coil region" evidence="1">
    <location>
        <begin position="224"/>
        <end position="258"/>
    </location>
</feature>
<dbReference type="Pfam" id="PF02010">
    <property type="entry name" value="REJ"/>
    <property type="match status" value="1"/>
</dbReference>
<accession>A0ABN9QJ61</accession>
<keyword evidence="3" id="KW-1133">Transmembrane helix</keyword>
<evidence type="ECO:0000313" key="5">
    <source>
        <dbReference type="EMBL" id="CAK0803454.1"/>
    </source>
</evidence>
<comment type="caution">
    <text evidence="5">The sequence shown here is derived from an EMBL/GenBank/DDBJ whole genome shotgun (WGS) entry which is preliminary data.</text>
</comment>
<feature type="compositionally biased region" description="Polar residues" evidence="2">
    <location>
        <begin position="2051"/>
        <end position="2060"/>
    </location>
</feature>